<protein>
    <recommendedName>
        <fullName evidence="3">DDE-1 domain-containing protein</fullName>
    </recommendedName>
</protein>
<evidence type="ECO:0000313" key="1">
    <source>
        <dbReference type="EMBL" id="KAJ8886081.1"/>
    </source>
</evidence>
<gene>
    <name evidence="1" type="ORF">PR048_012288</name>
</gene>
<keyword evidence="2" id="KW-1185">Reference proteome</keyword>
<dbReference type="Proteomes" id="UP001159363">
    <property type="component" value="Chromosome X"/>
</dbReference>
<dbReference type="EMBL" id="JARBHB010000004">
    <property type="protein sequence ID" value="KAJ8886081.1"/>
    <property type="molecule type" value="Genomic_DNA"/>
</dbReference>
<comment type="caution">
    <text evidence="1">The sequence shown here is derived from an EMBL/GenBank/DDBJ whole genome shotgun (WGS) entry which is preliminary data.</text>
</comment>
<evidence type="ECO:0000313" key="2">
    <source>
        <dbReference type="Proteomes" id="UP001159363"/>
    </source>
</evidence>
<sequence length="161" mass="18436">MKKQGKLSSYGLANRGKREVQFLSQSCKKRHWKVKRISLQVQDGWTGGRSVKNFQQILRLFHNSVRKIKEEGKPSLGQLYNCYKTGPNFEMLPFKSLALDHNGDHKLKLVVRGKSAKTRASKKYNCFCTACYTKGLPSRAILILDNAESHPHEEELKCDLI</sequence>
<evidence type="ECO:0008006" key="3">
    <source>
        <dbReference type="Google" id="ProtNLM"/>
    </source>
</evidence>
<proteinExistence type="predicted"/>
<accession>A0ABQ9HNY5</accession>
<organism evidence="1 2">
    <name type="scientific">Dryococelus australis</name>
    <dbReference type="NCBI Taxonomy" id="614101"/>
    <lineage>
        <taxon>Eukaryota</taxon>
        <taxon>Metazoa</taxon>
        <taxon>Ecdysozoa</taxon>
        <taxon>Arthropoda</taxon>
        <taxon>Hexapoda</taxon>
        <taxon>Insecta</taxon>
        <taxon>Pterygota</taxon>
        <taxon>Neoptera</taxon>
        <taxon>Polyneoptera</taxon>
        <taxon>Phasmatodea</taxon>
        <taxon>Verophasmatodea</taxon>
        <taxon>Anareolatae</taxon>
        <taxon>Phasmatidae</taxon>
        <taxon>Eurycanthinae</taxon>
        <taxon>Dryococelus</taxon>
    </lineage>
</organism>
<name>A0ABQ9HNY5_9NEOP</name>
<reference evidence="1 2" key="1">
    <citation type="submission" date="2023-02" db="EMBL/GenBank/DDBJ databases">
        <title>LHISI_Scaffold_Assembly.</title>
        <authorList>
            <person name="Stuart O.P."/>
            <person name="Cleave R."/>
            <person name="Magrath M.J.L."/>
            <person name="Mikheyev A.S."/>
        </authorList>
    </citation>
    <scope>NUCLEOTIDE SEQUENCE [LARGE SCALE GENOMIC DNA]</scope>
    <source>
        <strain evidence="1">Daus_M_001</strain>
        <tissue evidence="1">Leg muscle</tissue>
    </source>
</reference>